<dbReference type="GO" id="GO:0046930">
    <property type="term" value="C:pore complex"/>
    <property type="evidence" value="ECO:0007669"/>
    <property type="project" value="UniProtKB-KW"/>
</dbReference>
<dbReference type="EMBL" id="CP032489">
    <property type="protein sequence ID" value="AYD47993.1"/>
    <property type="molecule type" value="Genomic_DNA"/>
</dbReference>
<dbReference type="GO" id="GO:0015288">
    <property type="term" value="F:porin activity"/>
    <property type="evidence" value="ECO:0007669"/>
    <property type="project" value="UniProtKB-KW"/>
</dbReference>
<sequence>MDKKTLWRSTVLILTVTLMFSSCATKRNLVYFSNLSDSTAYTEAIQNQIQPKIEVGDALAIKVTTLNPQSNILYNSGSVPLTSSSMNNTASAALPTSGAPGNATLAEGYVVDNEGNINFPLLGKIALSGLTIDEAQQKMTDLISKTDKGVIVNISIQNYKVTVIGEVTRPGSFTVPNDKVNVLEALGMAGDMTPYAVRENVLVIREKNGQRTMQRLNLTDKNVFKSPFFYLQQNDVVYVQPENKLKAAQADTRYVRLIPIITAAISALAIVLTRVL</sequence>
<evidence type="ECO:0000256" key="7">
    <source>
        <dbReference type="ARBA" id="ARBA00022729"/>
    </source>
</evidence>
<dbReference type="PANTHER" id="PTHR33619">
    <property type="entry name" value="POLYSACCHARIDE EXPORT PROTEIN GFCE-RELATED"/>
    <property type="match status" value="1"/>
</dbReference>
<accession>A0A386HQE4</accession>
<dbReference type="InterPro" id="IPR049712">
    <property type="entry name" value="Poly_export"/>
</dbReference>
<dbReference type="GO" id="GO:0006811">
    <property type="term" value="P:monoatomic ion transport"/>
    <property type="evidence" value="ECO:0007669"/>
    <property type="project" value="UniProtKB-KW"/>
</dbReference>
<keyword evidence="9" id="KW-0406">Ion transport</keyword>
<evidence type="ECO:0000259" key="16">
    <source>
        <dbReference type="Pfam" id="PF02563"/>
    </source>
</evidence>
<evidence type="ECO:0000256" key="14">
    <source>
        <dbReference type="ARBA" id="ARBA00023288"/>
    </source>
</evidence>
<name>A0A386HQE4_9BACT</name>
<evidence type="ECO:0000256" key="1">
    <source>
        <dbReference type="ARBA" id="ARBA00004571"/>
    </source>
</evidence>
<dbReference type="KEGG" id="ark:D6B99_10565"/>
<feature type="domain" description="SLBB" evidence="17">
    <location>
        <begin position="160"/>
        <end position="239"/>
    </location>
</feature>
<keyword evidence="4" id="KW-1134">Transmembrane beta strand</keyword>
<keyword evidence="13" id="KW-0998">Cell outer membrane</keyword>
<keyword evidence="15" id="KW-1133">Transmembrane helix</keyword>
<evidence type="ECO:0000256" key="5">
    <source>
        <dbReference type="ARBA" id="ARBA00022597"/>
    </source>
</evidence>
<keyword evidence="6 15" id="KW-0812">Transmembrane</keyword>
<keyword evidence="7" id="KW-0732">Signal</keyword>
<comment type="similarity">
    <text evidence="2">Belongs to the BexD/CtrA/VexA family.</text>
</comment>
<dbReference type="AlphaFoldDB" id="A0A386HQE4"/>
<dbReference type="Gene3D" id="3.10.560.10">
    <property type="entry name" value="Outer membrane lipoprotein wza domain like"/>
    <property type="match status" value="1"/>
</dbReference>
<keyword evidence="11 15" id="KW-0472">Membrane</keyword>
<dbReference type="Proteomes" id="UP000266118">
    <property type="component" value="Chromosome"/>
</dbReference>
<dbReference type="Pfam" id="PF02563">
    <property type="entry name" value="Poly_export"/>
    <property type="match status" value="1"/>
</dbReference>
<organism evidence="18 19">
    <name type="scientific">Arachidicoccus soli</name>
    <dbReference type="NCBI Taxonomy" id="2341117"/>
    <lineage>
        <taxon>Bacteria</taxon>
        <taxon>Pseudomonadati</taxon>
        <taxon>Bacteroidota</taxon>
        <taxon>Chitinophagia</taxon>
        <taxon>Chitinophagales</taxon>
        <taxon>Chitinophagaceae</taxon>
        <taxon>Arachidicoccus</taxon>
    </lineage>
</organism>
<dbReference type="RefSeq" id="WP_119987995.1">
    <property type="nucleotide sequence ID" value="NZ_CP032489.1"/>
</dbReference>
<evidence type="ECO:0000256" key="3">
    <source>
        <dbReference type="ARBA" id="ARBA00022448"/>
    </source>
</evidence>
<dbReference type="InterPro" id="IPR003715">
    <property type="entry name" value="Poly_export_N"/>
</dbReference>
<keyword evidence="19" id="KW-1185">Reference proteome</keyword>
<evidence type="ECO:0000259" key="17">
    <source>
        <dbReference type="Pfam" id="PF22461"/>
    </source>
</evidence>
<dbReference type="Pfam" id="PF22461">
    <property type="entry name" value="SLBB_2"/>
    <property type="match status" value="1"/>
</dbReference>
<dbReference type="Gene3D" id="3.30.1950.10">
    <property type="entry name" value="wza like domain"/>
    <property type="match status" value="1"/>
</dbReference>
<dbReference type="PANTHER" id="PTHR33619:SF3">
    <property type="entry name" value="POLYSACCHARIDE EXPORT PROTEIN GFCE-RELATED"/>
    <property type="match status" value="1"/>
</dbReference>
<reference evidence="18 19" key="1">
    <citation type="submission" date="2018-09" db="EMBL/GenBank/DDBJ databases">
        <title>Arachidicoccus sp. nov., a bacterium isolated from soil.</title>
        <authorList>
            <person name="Weon H.-Y."/>
            <person name="Kwon S.-W."/>
            <person name="Lee S.A."/>
        </authorList>
    </citation>
    <scope>NUCLEOTIDE SEQUENCE [LARGE SCALE GENOMIC DNA]</scope>
    <source>
        <strain evidence="18 19">KIS59-12</strain>
    </source>
</reference>
<proteinExistence type="inferred from homology"/>
<evidence type="ECO:0000256" key="11">
    <source>
        <dbReference type="ARBA" id="ARBA00023136"/>
    </source>
</evidence>
<dbReference type="OrthoDB" id="662756at2"/>
<evidence type="ECO:0000313" key="19">
    <source>
        <dbReference type="Proteomes" id="UP000266118"/>
    </source>
</evidence>
<evidence type="ECO:0000256" key="6">
    <source>
        <dbReference type="ARBA" id="ARBA00022692"/>
    </source>
</evidence>
<evidence type="ECO:0000256" key="9">
    <source>
        <dbReference type="ARBA" id="ARBA00023065"/>
    </source>
</evidence>
<keyword evidence="10" id="KW-0626">Porin</keyword>
<dbReference type="GO" id="GO:0015159">
    <property type="term" value="F:polysaccharide transmembrane transporter activity"/>
    <property type="evidence" value="ECO:0007669"/>
    <property type="project" value="InterPro"/>
</dbReference>
<feature type="transmembrane region" description="Helical" evidence="15">
    <location>
        <begin position="254"/>
        <end position="273"/>
    </location>
</feature>
<evidence type="ECO:0000256" key="10">
    <source>
        <dbReference type="ARBA" id="ARBA00023114"/>
    </source>
</evidence>
<keyword evidence="12" id="KW-0564">Palmitate</keyword>
<keyword evidence="8" id="KW-0625">Polysaccharide transport</keyword>
<evidence type="ECO:0000256" key="15">
    <source>
        <dbReference type="SAM" id="Phobius"/>
    </source>
</evidence>
<evidence type="ECO:0000313" key="18">
    <source>
        <dbReference type="EMBL" id="AYD47993.1"/>
    </source>
</evidence>
<evidence type="ECO:0000256" key="2">
    <source>
        <dbReference type="ARBA" id="ARBA00009450"/>
    </source>
</evidence>
<keyword evidence="14" id="KW-0449">Lipoprotein</keyword>
<dbReference type="GO" id="GO:0009279">
    <property type="term" value="C:cell outer membrane"/>
    <property type="evidence" value="ECO:0007669"/>
    <property type="project" value="UniProtKB-SubCell"/>
</dbReference>
<evidence type="ECO:0000256" key="4">
    <source>
        <dbReference type="ARBA" id="ARBA00022452"/>
    </source>
</evidence>
<gene>
    <name evidence="18" type="ORF">D6B99_10565</name>
</gene>
<keyword evidence="5 18" id="KW-0762">Sugar transport</keyword>
<comment type="subcellular location">
    <subcellularLocation>
        <location evidence="1">Cell outer membrane</location>
        <topology evidence="1">Multi-pass membrane protein</topology>
    </subcellularLocation>
</comment>
<evidence type="ECO:0000256" key="8">
    <source>
        <dbReference type="ARBA" id="ARBA00023047"/>
    </source>
</evidence>
<keyword evidence="3" id="KW-0813">Transport</keyword>
<evidence type="ECO:0000256" key="13">
    <source>
        <dbReference type="ARBA" id="ARBA00023237"/>
    </source>
</evidence>
<feature type="domain" description="Polysaccharide export protein N-terminal" evidence="16">
    <location>
        <begin position="52"/>
        <end position="156"/>
    </location>
</feature>
<protein>
    <submittedName>
        <fullName evidence="18">Sugar transporter</fullName>
    </submittedName>
</protein>
<dbReference type="InterPro" id="IPR054765">
    <property type="entry name" value="SLBB_dom"/>
</dbReference>
<evidence type="ECO:0000256" key="12">
    <source>
        <dbReference type="ARBA" id="ARBA00023139"/>
    </source>
</evidence>
<dbReference type="PROSITE" id="PS51257">
    <property type="entry name" value="PROKAR_LIPOPROTEIN"/>
    <property type="match status" value="1"/>
</dbReference>